<dbReference type="Proteomes" id="UP001605036">
    <property type="component" value="Unassembled WGS sequence"/>
</dbReference>
<protein>
    <recommendedName>
        <fullName evidence="4">AUGMIN subunit 4</fullName>
    </recommendedName>
</protein>
<evidence type="ECO:0000313" key="2">
    <source>
        <dbReference type="EMBL" id="KAL2631589.1"/>
    </source>
</evidence>
<dbReference type="PANTHER" id="PTHR16219:SF1">
    <property type="entry name" value="HAUS AUGMIN-LIKE COMPLEX SUBUNIT 4"/>
    <property type="match status" value="1"/>
</dbReference>
<proteinExistence type="predicted"/>
<evidence type="ECO:0008006" key="4">
    <source>
        <dbReference type="Google" id="ProtNLM"/>
    </source>
</evidence>
<keyword evidence="3" id="KW-1185">Reference proteome</keyword>
<accession>A0ABD1YMD9</accession>
<sequence>MVRAMLLPPAGQAHSPGLIHVLDLLERHCLAPDESLLVNSAYQDLLLAREEMAKERLRYFEAMAVYCEAVALVEEYHQAMSVANSGGIRDLQAVFEQLGLRCAPQVYEALEQRLVIAESAQRLRLPGITKDGELPEEEVTDKWSVNSRSSFDSSSTTSISTNTSVTSVLTSSTSPSTFFLAAVGANQSESPDPLGGRPVNRMLGLTPEWFCRNQLVHAPFTEDSTGYQMALIPQIEARLKAKCDKLSAIAEADQAVALHPAKSTRLTDRIKSSVETIEAEESALLEDLFSADRKFSEYSNVLEQILGVLLRLVKDFKLSHQFQYDGIRKAWLCKRCQTMNTKLRVLEHLLLRDTYTKDSIPALHKIRSYLVEANEEANAAYNRAVTRLREYQGVDQYFDDIARRYQDLITKLEGIQWTIRQVEMDLNNAHTHD</sequence>
<gene>
    <name evidence="2" type="ORF">R1flu_016275</name>
</gene>
<evidence type="ECO:0000313" key="3">
    <source>
        <dbReference type="Proteomes" id="UP001605036"/>
    </source>
</evidence>
<comment type="caution">
    <text evidence="2">The sequence shown here is derived from an EMBL/GenBank/DDBJ whole genome shotgun (WGS) entry which is preliminary data.</text>
</comment>
<reference evidence="2 3" key="1">
    <citation type="submission" date="2024-09" db="EMBL/GenBank/DDBJ databases">
        <title>Chromosome-scale assembly of Riccia fluitans.</title>
        <authorList>
            <person name="Paukszto L."/>
            <person name="Sawicki J."/>
            <person name="Karawczyk K."/>
            <person name="Piernik-Szablinska J."/>
            <person name="Szczecinska M."/>
            <person name="Mazdziarz M."/>
        </authorList>
    </citation>
    <scope>NUCLEOTIDE SEQUENCE [LARGE SCALE GENOMIC DNA]</scope>
    <source>
        <strain evidence="2">Rf_01</strain>
        <tissue evidence="2">Aerial parts of the thallus</tissue>
    </source>
</reference>
<organism evidence="2 3">
    <name type="scientific">Riccia fluitans</name>
    <dbReference type="NCBI Taxonomy" id="41844"/>
    <lineage>
        <taxon>Eukaryota</taxon>
        <taxon>Viridiplantae</taxon>
        <taxon>Streptophyta</taxon>
        <taxon>Embryophyta</taxon>
        <taxon>Marchantiophyta</taxon>
        <taxon>Marchantiopsida</taxon>
        <taxon>Marchantiidae</taxon>
        <taxon>Marchantiales</taxon>
        <taxon>Ricciaceae</taxon>
        <taxon>Riccia</taxon>
    </lineage>
</organism>
<dbReference type="Pfam" id="PF14735">
    <property type="entry name" value="HAUS4"/>
    <property type="match status" value="1"/>
</dbReference>
<feature type="region of interest" description="Disordered" evidence="1">
    <location>
        <begin position="135"/>
        <end position="164"/>
    </location>
</feature>
<dbReference type="EMBL" id="JBHFFA010000004">
    <property type="protein sequence ID" value="KAL2631589.1"/>
    <property type="molecule type" value="Genomic_DNA"/>
</dbReference>
<evidence type="ECO:0000256" key="1">
    <source>
        <dbReference type="SAM" id="MobiDB-lite"/>
    </source>
</evidence>
<feature type="compositionally biased region" description="Low complexity" evidence="1">
    <location>
        <begin position="144"/>
        <end position="164"/>
    </location>
</feature>
<dbReference type="PANTHER" id="PTHR16219">
    <property type="entry name" value="AUGMIN SUBUNIT 4 FAMILY MEMBER"/>
    <property type="match status" value="1"/>
</dbReference>
<dbReference type="InterPro" id="IPR029327">
    <property type="entry name" value="HAUS4"/>
</dbReference>
<dbReference type="AlphaFoldDB" id="A0ABD1YMD9"/>
<name>A0ABD1YMD9_9MARC</name>